<name>A0A9X7R7P4_PSEDE</name>
<dbReference type="EMBL" id="CP043626">
    <property type="protein sequence ID" value="QEY75774.1"/>
    <property type="molecule type" value="Genomic_DNA"/>
</dbReference>
<evidence type="ECO:0000313" key="1">
    <source>
        <dbReference type="EMBL" id="QEY75774.1"/>
    </source>
</evidence>
<dbReference type="KEGG" id="pden:F1C79_31415"/>
<accession>A0A9X7R7P4</accession>
<keyword evidence="2" id="KW-1185">Reference proteome</keyword>
<protein>
    <submittedName>
        <fullName evidence="1">Transcriptional regulator</fullName>
    </submittedName>
</protein>
<dbReference type="OrthoDB" id="6169231at2"/>
<gene>
    <name evidence="1" type="ORF">F1C79_31415</name>
</gene>
<dbReference type="RefSeq" id="WP_151189563.1">
    <property type="nucleotide sequence ID" value="NZ_CP043626.1"/>
</dbReference>
<organism evidence="1 2">
    <name type="scientific">Pseudomonas denitrificans</name>
    <dbReference type="NCBI Taxonomy" id="43306"/>
    <lineage>
        <taxon>Bacteria</taxon>
        <taxon>Pseudomonadati</taxon>
        <taxon>Pseudomonadota</taxon>
        <taxon>Gammaproteobacteria</taxon>
        <taxon>Pseudomonadales</taxon>
        <taxon>Pseudomonadaceae</taxon>
        <taxon>Halopseudomonas</taxon>
    </lineage>
</organism>
<dbReference type="Pfam" id="PF11112">
    <property type="entry name" value="PyocinActivator"/>
    <property type="match status" value="1"/>
</dbReference>
<dbReference type="AlphaFoldDB" id="A0A9X7R7P4"/>
<proteinExistence type="predicted"/>
<reference evidence="1 2" key="1">
    <citation type="submission" date="2019-09" db="EMBL/GenBank/DDBJ databases">
        <title>Prosopis cineraria nodule microbiome.</title>
        <authorList>
            <person name="Chaluvadi S.R."/>
            <person name="Ali R."/>
            <person name="Wang X."/>
        </authorList>
    </citation>
    <scope>NUCLEOTIDE SEQUENCE [LARGE SCALE GENOMIC DNA]</scope>
    <source>
        <strain evidence="1 2">BG1</strain>
    </source>
</reference>
<dbReference type="Proteomes" id="UP000326659">
    <property type="component" value="Chromosome"/>
</dbReference>
<dbReference type="InterPro" id="IPR020518">
    <property type="entry name" value="Tscrpt_reg_PrtN"/>
</dbReference>
<dbReference type="GO" id="GO:0006355">
    <property type="term" value="P:regulation of DNA-templated transcription"/>
    <property type="evidence" value="ECO:0007669"/>
    <property type="project" value="InterPro"/>
</dbReference>
<sequence>MTQRPDQQPELRLLPAPRRETVDLVWRTFSEVLIPLEALRERYFRNLNKDNFAKAIKEGRIGLPITTLDDSAKALQYVEAHHLAAYIEQRAYLADEELARRIGTA</sequence>
<evidence type="ECO:0000313" key="2">
    <source>
        <dbReference type="Proteomes" id="UP000326659"/>
    </source>
</evidence>